<reference evidence="2" key="1">
    <citation type="journal article" date="2014" name="Genome Biol.">
        <title>Transcriptome and methylome profiling reveals relics of genome dominance in the mesopolyploid Brassica oleracea.</title>
        <authorList>
            <person name="Parkin I.A."/>
            <person name="Koh C."/>
            <person name="Tang H."/>
            <person name="Robinson S.J."/>
            <person name="Kagale S."/>
            <person name="Clarke W.E."/>
            <person name="Town C.D."/>
            <person name="Nixon J."/>
            <person name="Krishnakumar V."/>
            <person name="Bidwell S.L."/>
            <person name="Denoeud F."/>
            <person name="Belcram H."/>
            <person name="Links M.G."/>
            <person name="Just J."/>
            <person name="Clarke C."/>
            <person name="Bender T."/>
            <person name="Huebert T."/>
            <person name="Mason A.S."/>
            <person name="Pires J.C."/>
            <person name="Barker G."/>
            <person name="Moore J."/>
            <person name="Walley P.G."/>
            <person name="Manoli S."/>
            <person name="Batley J."/>
            <person name="Edwards D."/>
            <person name="Nelson M.N."/>
            <person name="Wang X."/>
            <person name="Paterson A.H."/>
            <person name="King G."/>
            <person name="Bancroft I."/>
            <person name="Chalhoub B."/>
            <person name="Sharpe A.G."/>
        </authorList>
    </citation>
    <scope>NUCLEOTIDE SEQUENCE [LARGE SCALE GENOMIC DNA]</scope>
    <source>
        <strain evidence="2">cv. TO1000</strain>
    </source>
</reference>
<feature type="region of interest" description="Disordered" evidence="1">
    <location>
        <begin position="30"/>
        <end position="69"/>
    </location>
</feature>
<accession>A0A0D3AH58</accession>
<keyword evidence="3" id="KW-1185">Reference proteome</keyword>
<dbReference type="Gramene" id="Bo27730s010.1">
    <property type="protein sequence ID" value="Bo27730s010.1"/>
    <property type="gene ID" value="Bo27730s010"/>
</dbReference>
<proteinExistence type="predicted"/>
<evidence type="ECO:0000256" key="1">
    <source>
        <dbReference type="SAM" id="MobiDB-lite"/>
    </source>
</evidence>
<evidence type="ECO:0000313" key="2">
    <source>
        <dbReference type="EnsemblPlants" id="Bo27730s010.1"/>
    </source>
</evidence>
<sequence length="69" mass="7498">DGSSENRACRSEAQRPQGEELSLCLHRQKCSEDDREEGHGKGHMGVSEGKVSGQHTGEECTASEAEKKL</sequence>
<dbReference type="EnsemblPlants" id="Bo27730s010.1">
    <property type="protein sequence ID" value="Bo27730s010.1"/>
    <property type="gene ID" value="Bo27730s010"/>
</dbReference>
<feature type="region of interest" description="Disordered" evidence="1">
    <location>
        <begin position="1"/>
        <end position="20"/>
    </location>
</feature>
<organism evidence="2 3">
    <name type="scientific">Brassica oleracea var. oleracea</name>
    <dbReference type="NCBI Taxonomy" id="109376"/>
    <lineage>
        <taxon>Eukaryota</taxon>
        <taxon>Viridiplantae</taxon>
        <taxon>Streptophyta</taxon>
        <taxon>Embryophyta</taxon>
        <taxon>Tracheophyta</taxon>
        <taxon>Spermatophyta</taxon>
        <taxon>Magnoliopsida</taxon>
        <taxon>eudicotyledons</taxon>
        <taxon>Gunneridae</taxon>
        <taxon>Pentapetalae</taxon>
        <taxon>rosids</taxon>
        <taxon>malvids</taxon>
        <taxon>Brassicales</taxon>
        <taxon>Brassicaceae</taxon>
        <taxon>Brassiceae</taxon>
        <taxon>Brassica</taxon>
    </lineage>
</organism>
<evidence type="ECO:0000313" key="3">
    <source>
        <dbReference type="Proteomes" id="UP000032141"/>
    </source>
</evidence>
<feature type="compositionally biased region" description="Basic and acidic residues" evidence="1">
    <location>
        <begin position="30"/>
        <end position="40"/>
    </location>
</feature>
<protein>
    <submittedName>
        <fullName evidence="2">Uncharacterized protein</fullName>
    </submittedName>
</protein>
<name>A0A0D3AH58_BRAOL</name>
<dbReference type="AlphaFoldDB" id="A0A0D3AH58"/>
<reference evidence="2" key="2">
    <citation type="submission" date="2015-06" db="UniProtKB">
        <authorList>
            <consortium name="EnsemblPlants"/>
        </authorList>
    </citation>
    <scope>IDENTIFICATION</scope>
</reference>
<dbReference type="HOGENOM" id="CLU_2783333_0_0_1"/>
<dbReference type="Proteomes" id="UP000032141">
    <property type="component" value="Unassembled WGS sequence"/>
</dbReference>